<dbReference type="PANTHER" id="PTHR13184:SF5">
    <property type="entry name" value="METHYLTRANSFERASE-LIKE PROTEIN 17, MITOCHONDRIAL"/>
    <property type="match status" value="1"/>
</dbReference>
<protein>
    <submittedName>
        <fullName evidence="9">Uncharacterized protein</fullName>
    </submittedName>
</protein>
<keyword evidence="6" id="KW-0496">Mitochondrion</keyword>
<gene>
    <name evidence="9" type="ORF">CTHT_0001040</name>
</gene>
<dbReference type="PANTHER" id="PTHR13184">
    <property type="entry name" value="37S RIBOSOMAL PROTEIN S22"/>
    <property type="match status" value="1"/>
</dbReference>
<evidence type="ECO:0000256" key="5">
    <source>
        <dbReference type="ARBA" id="ARBA00023014"/>
    </source>
</evidence>
<sequence>MLSAGKMQHRCPGCRAQLLTFYDVLLPRSTRASAQPLLHRRLHTPHSTTPRALPSVAARSWRSNSLRAFSTTHPVRQEPVQESSSTADVPATTRTQEEIETFVRHARQTFGLTLPADYLTPEEYKVYERLYGPPLRETTPEDVGIPARTANAQKPDGSVQKPFLLRDVAGGLAEEVPYAVSVDPNVAIEAAREAARQAAAEEGVEMSEEEMDAEIKSMLEEGLLSLPGTSEPVHVDWIQATANNEREYEALVKLQRDFEEAARRARTMPPPAEDTHEEESIIEEDEPREEEEIDEDESDPDAVFFPEDGHIDSRLHPYTSLGKFRTFPSTIHIPKATFVEPISELLKRTDTVHIRECAERVFGGPGLPYSPMTPKSKSNLPQKPVQLEAGFHRMSAIEADTYLATVLPPVYASIMSVLVEVRKRLGSKWLRDMLLRKDGPRILDAGAGGAGLLAWEDVLRAEWEVLREEGKVSPRRYGPPGKKTVVIGNENLRHRVSRFLDNTTFLPRLPDYLHSVMRAQEELDSGGKPQPHKVFDIIIVSHMLMPIDKEHKRREFIDNLWTMLEPKGGVLIVLEKGHPRGFEAVASVRDQLLDKYILPPHQHPREADFIPNGDESESRPREPGMIIAPCTHHHKCPMYLTPGLSQGRKDFCHFTQRYLRPPFLQKVLGATHKSHDDIEFSYLAIRRGVRDIQGETLAPSGAVLLTGQEANNRAFVGYGNGREQSEKEETTVPHPLSLPRNILPPIKKKGHVTLDLCTPAGTLERWVVPRSFSKQAYHDARKAAWGDLWALGAKTRTIRTARVGRGVVEGERKGKNKQEPQRKNPRTVHVNVHPKLGVLGARFASDGSDATGAVEDYIDKKGGKKKLVKMRIEEVMERLGEAGYEDAGVVDAEEVRREFREELRREMGEDDDADLRELEEAARRLNIDKKE</sequence>
<evidence type="ECO:0000256" key="1">
    <source>
        <dbReference type="ARBA" id="ARBA00004173"/>
    </source>
</evidence>
<dbReference type="InterPro" id="IPR015324">
    <property type="entry name" value="Ribosomal_Rsm22-like"/>
</dbReference>
<dbReference type="GO" id="GO:0003735">
    <property type="term" value="F:structural constituent of ribosome"/>
    <property type="evidence" value="ECO:0007669"/>
    <property type="project" value="TreeGrafter"/>
</dbReference>
<evidence type="ECO:0000256" key="7">
    <source>
        <dbReference type="ARBA" id="ARBA00045681"/>
    </source>
</evidence>
<name>G0RYY7_CHATD</name>
<dbReference type="GO" id="GO:0005763">
    <property type="term" value="C:mitochondrial small ribosomal subunit"/>
    <property type="evidence" value="ECO:0007669"/>
    <property type="project" value="TreeGrafter"/>
</dbReference>
<dbReference type="GO" id="GO:0046872">
    <property type="term" value="F:metal ion binding"/>
    <property type="evidence" value="ECO:0007669"/>
    <property type="project" value="UniProtKB-KW"/>
</dbReference>
<comment type="function">
    <text evidence="7">Mitochondrial ribosome (mitoribosome) assembly factor. Binds at the interface of the head and body domains of the mitochondrial small ribosomal subunit (mt-SSU), occluding the mRNA channel and preventing compaction of the head domain towards the body. Probable inactive methyltransferase: retains the characteristic folding and ability to bind S-adenosyl-L-methionine, but it probably lost its methyltransferase activity.</text>
</comment>
<keyword evidence="3" id="KW-0809">Transit peptide</keyword>
<keyword evidence="2" id="KW-0479">Metal-binding</keyword>
<keyword evidence="4" id="KW-0408">Iron</keyword>
<organism evidence="10">
    <name type="scientific">Chaetomium thermophilum (strain DSM 1495 / CBS 144.50 / IMI 039719)</name>
    <name type="common">Thermochaetoides thermophila</name>
    <dbReference type="NCBI Taxonomy" id="759272"/>
    <lineage>
        <taxon>Eukaryota</taxon>
        <taxon>Fungi</taxon>
        <taxon>Dikarya</taxon>
        <taxon>Ascomycota</taxon>
        <taxon>Pezizomycotina</taxon>
        <taxon>Sordariomycetes</taxon>
        <taxon>Sordariomycetidae</taxon>
        <taxon>Sordariales</taxon>
        <taxon>Chaetomiaceae</taxon>
        <taxon>Thermochaetoides</taxon>
    </lineage>
</organism>
<keyword evidence="5" id="KW-0411">Iron-sulfur</keyword>
<dbReference type="InterPro" id="IPR029063">
    <property type="entry name" value="SAM-dependent_MTases_sf"/>
</dbReference>
<dbReference type="EMBL" id="GL988032">
    <property type="protein sequence ID" value="EGS23415.1"/>
    <property type="molecule type" value="Genomic_DNA"/>
</dbReference>
<evidence type="ECO:0000256" key="2">
    <source>
        <dbReference type="ARBA" id="ARBA00022723"/>
    </source>
</evidence>
<dbReference type="GO" id="GO:0051536">
    <property type="term" value="F:iron-sulfur cluster binding"/>
    <property type="evidence" value="ECO:0007669"/>
    <property type="project" value="UniProtKB-KW"/>
</dbReference>
<evidence type="ECO:0000256" key="4">
    <source>
        <dbReference type="ARBA" id="ARBA00023004"/>
    </source>
</evidence>
<evidence type="ECO:0000256" key="3">
    <source>
        <dbReference type="ARBA" id="ARBA00022946"/>
    </source>
</evidence>
<dbReference type="Proteomes" id="UP000008066">
    <property type="component" value="Unassembled WGS sequence"/>
</dbReference>
<dbReference type="AlphaFoldDB" id="G0RYY7"/>
<dbReference type="Pfam" id="PF09243">
    <property type="entry name" value="Rsm22"/>
    <property type="match status" value="1"/>
</dbReference>
<dbReference type="STRING" id="759272.G0RYY7"/>
<dbReference type="KEGG" id="cthr:CTHT_0001040"/>
<evidence type="ECO:0000256" key="8">
    <source>
        <dbReference type="SAM" id="MobiDB-lite"/>
    </source>
</evidence>
<dbReference type="HOGENOM" id="CLU_007075_0_0_1"/>
<keyword evidence="10" id="KW-1185">Reference proteome</keyword>
<dbReference type="GeneID" id="18254142"/>
<feature type="region of interest" description="Disordered" evidence="8">
    <location>
        <begin position="72"/>
        <end position="93"/>
    </location>
</feature>
<dbReference type="GO" id="GO:0008168">
    <property type="term" value="F:methyltransferase activity"/>
    <property type="evidence" value="ECO:0007669"/>
    <property type="project" value="InterPro"/>
</dbReference>
<feature type="region of interest" description="Disordered" evidence="8">
    <location>
        <begin position="262"/>
        <end position="299"/>
    </location>
</feature>
<dbReference type="RefSeq" id="XP_006690657.1">
    <property type="nucleotide sequence ID" value="XM_006690594.1"/>
</dbReference>
<feature type="compositionally biased region" description="Polar residues" evidence="8">
    <location>
        <begin position="72"/>
        <end position="87"/>
    </location>
</feature>
<dbReference type="InterPro" id="IPR052571">
    <property type="entry name" value="Mt_RNA_Methyltransferase"/>
</dbReference>
<dbReference type="eggNOG" id="KOG2539">
    <property type="taxonomic scope" value="Eukaryota"/>
</dbReference>
<evidence type="ECO:0000313" key="9">
    <source>
        <dbReference type="EMBL" id="EGS23415.1"/>
    </source>
</evidence>
<evidence type="ECO:0000313" key="10">
    <source>
        <dbReference type="Proteomes" id="UP000008066"/>
    </source>
</evidence>
<dbReference type="GO" id="GO:0006412">
    <property type="term" value="P:translation"/>
    <property type="evidence" value="ECO:0007669"/>
    <property type="project" value="InterPro"/>
</dbReference>
<feature type="compositionally biased region" description="Acidic residues" evidence="8">
    <location>
        <begin position="275"/>
        <end position="299"/>
    </location>
</feature>
<accession>G0RYY7</accession>
<evidence type="ECO:0000256" key="6">
    <source>
        <dbReference type="ARBA" id="ARBA00023128"/>
    </source>
</evidence>
<comment type="subcellular location">
    <subcellularLocation>
        <location evidence="1">Mitochondrion</location>
    </subcellularLocation>
</comment>
<dbReference type="OMA" id="CTNHSTC"/>
<dbReference type="OrthoDB" id="421327at2759"/>
<proteinExistence type="predicted"/>
<reference evidence="9 10" key="1">
    <citation type="journal article" date="2011" name="Cell">
        <title>Insight into structure and assembly of the nuclear pore complex by utilizing the genome of a eukaryotic thermophile.</title>
        <authorList>
            <person name="Amlacher S."/>
            <person name="Sarges P."/>
            <person name="Flemming D."/>
            <person name="van Noort V."/>
            <person name="Kunze R."/>
            <person name="Devos D.P."/>
            <person name="Arumugam M."/>
            <person name="Bork P."/>
            <person name="Hurt E."/>
        </authorList>
    </citation>
    <scope>NUCLEOTIDE SEQUENCE [LARGE SCALE GENOMIC DNA]</scope>
    <source>
        <strain evidence="10">DSM 1495 / CBS 144.50 / IMI 039719</strain>
    </source>
</reference>
<dbReference type="SUPFAM" id="SSF53335">
    <property type="entry name" value="S-adenosyl-L-methionine-dependent methyltransferases"/>
    <property type="match status" value="1"/>
</dbReference>